<keyword evidence="5" id="KW-0812">Transmembrane</keyword>
<dbReference type="InterPro" id="IPR013106">
    <property type="entry name" value="Ig_V-set"/>
</dbReference>
<keyword evidence="8" id="KW-0675">Receptor</keyword>
<proteinExistence type="predicted"/>
<dbReference type="InterPro" id="IPR003599">
    <property type="entry name" value="Ig_sub"/>
</dbReference>
<dbReference type="FunFam" id="2.60.40.10:FF:000370">
    <property type="entry name" value="CMRF35-like molecule 1"/>
    <property type="match status" value="1"/>
</dbReference>
<keyword evidence="3" id="KW-0393">Immunoglobulin domain</keyword>
<dbReference type="GO" id="GO:0009986">
    <property type="term" value="C:cell surface"/>
    <property type="evidence" value="ECO:0007669"/>
    <property type="project" value="TreeGrafter"/>
</dbReference>
<dbReference type="RefSeq" id="XP_032109182.1">
    <property type="nucleotide sequence ID" value="XM_032253291.1"/>
</dbReference>
<dbReference type="Gene3D" id="2.60.40.10">
    <property type="entry name" value="Immunoglobulins"/>
    <property type="match status" value="1"/>
</dbReference>
<keyword evidence="7" id="KW-1185">Reference proteome</keyword>
<dbReference type="InterPro" id="IPR013783">
    <property type="entry name" value="Ig-like_fold"/>
</dbReference>
<dbReference type="PANTHER" id="PTHR16423:SF7">
    <property type="entry name" value="NATURAL CYTOTOXICITY TRIGGERING RECEPTOR 2"/>
    <property type="match status" value="1"/>
</dbReference>
<dbReference type="PROSITE" id="PS50835">
    <property type="entry name" value="IG_LIKE"/>
    <property type="match status" value="1"/>
</dbReference>
<keyword evidence="5" id="KW-1133">Transmembrane helix</keyword>
<evidence type="ECO:0000256" key="1">
    <source>
        <dbReference type="ARBA" id="ARBA00022729"/>
    </source>
</evidence>
<dbReference type="InterPro" id="IPR052314">
    <property type="entry name" value="Immune_rcpt_domain"/>
</dbReference>
<feature type="domain" description="Ig-like" evidence="6">
    <location>
        <begin position="52"/>
        <end position="165"/>
    </location>
</feature>
<dbReference type="GeneID" id="116533526"/>
<evidence type="ECO:0000256" key="2">
    <source>
        <dbReference type="ARBA" id="ARBA00023157"/>
    </source>
</evidence>
<dbReference type="InterPro" id="IPR036179">
    <property type="entry name" value="Ig-like_dom_sf"/>
</dbReference>
<dbReference type="Proteomes" id="UP000504640">
    <property type="component" value="Unplaced"/>
</dbReference>
<reference evidence="8" key="1">
    <citation type="submission" date="2025-08" db="UniProtKB">
        <authorList>
            <consortium name="RefSeq"/>
        </authorList>
    </citation>
    <scope>IDENTIFICATION</scope>
    <source>
        <tissue evidence="8">Blood</tissue>
    </source>
</reference>
<dbReference type="CDD" id="cd05716">
    <property type="entry name" value="IgV_pIgR_like"/>
    <property type="match status" value="1"/>
</dbReference>
<dbReference type="AlphaFoldDB" id="A0A6J3FV90"/>
<evidence type="ECO:0000313" key="8">
    <source>
        <dbReference type="RefSeq" id="XP_032109182.1"/>
    </source>
</evidence>
<keyword evidence="1" id="KW-0732">Signal</keyword>
<organism evidence="7 8">
    <name type="scientific">Sapajus apella</name>
    <name type="common">Brown-capped capuchin</name>
    <name type="synonym">Cebus apella</name>
    <dbReference type="NCBI Taxonomy" id="9515"/>
    <lineage>
        <taxon>Eukaryota</taxon>
        <taxon>Metazoa</taxon>
        <taxon>Chordata</taxon>
        <taxon>Craniata</taxon>
        <taxon>Vertebrata</taxon>
        <taxon>Euteleostomi</taxon>
        <taxon>Mammalia</taxon>
        <taxon>Eutheria</taxon>
        <taxon>Euarchontoglires</taxon>
        <taxon>Primates</taxon>
        <taxon>Haplorrhini</taxon>
        <taxon>Platyrrhini</taxon>
        <taxon>Cebidae</taxon>
        <taxon>Cebinae</taxon>
        <taxon>Sapajus</taxon>
    </lineage>
</organism>
<feature type="transmembrane region" description="Helical" evidence="5">
    <location>
        <begin position="237"/>
        <end position="262"/>
    </location>
</feature>
<dbReference type="CTD" id="9436"/>
<feature type="region of interest" description="Disordered" evidence="4">
    <location>
        <begin position="290"/>
        <end position="317"/>
    </location>
</feature>
<evidence type="ECO:0000313" key="7">
    <source>
        <dbReference type="Proteomes" id="UP000504640"/>
    </source>
</evidence>
<keyword evidence="2" id="KW-1015">Disulfide bond</keyword>
<sequence length="372" mass="40838">MQALAFLIFYQRCWKSSKIRPSSQFPLPGRLQVSPPTSTQEKGHMAWQASHPRLLLLLLLFPGSQAQSKAQALHKEAGQTLTVRCQYPSNSRLYETKGWCKEASAFKCIRLVTSSKPRTLASISRFSIWDDPDAGFFTVIMTDLREEDSGHYWCRIYRPSDNSVSKSVRFHLVVSPASASTWTTWAPRNLVSSQSQTQSCVPPTEGAREAPESPSTIAAPSQPQNSTLRPGPAAPSALLSVLCGLLGAKSLVLSALLVWWVLRNRHMPHQGRSLLCPAPHSPQAHRRFPLSHRTPGGRQVSNKAGLPGAPPGPLHSLQRKSQNFIQGLWPHPPYRAEAFLPGPLLAHPQFAPHPVMGAKPSTCSAFSPSLGH</sequence>
<dbReference type="PANTHER" id="PTHR16423">
    <property type="entry name" value="TREM-LIKE TRANSCRIPT PROTEIN"/>
    <property type="match status" value="1"/>
</dbReference>
<dbReference type="SMART" id="SM00409">
    <property type="entry name" value="IG"/>
    <property type="match status" value="1"/>
</dbReference>
<feature type="region of interest" description="Disordered" evidence="4">
    <location>
        <begin position="193"/>
        <end position="231"/>
    </location>
</feature>
<feature type="compositionally biased region" description="Polar residues" evidence="4">
    <location>
        <begin position="213"/>
        <end position="228"/>
    </location>
</feature>
<dbReference type="GO" id="GO:0038023">
    <property type="term" value="F:signaling receptor activity"/>
    <property type="evidence" value="ECO:0007669"/>
    <property type="project" value="TreeGrafter"/>
</dbReference>
<gene>
    <name evidence="8" type="primary">NCR2</name>
</gene>
<evidence type="ECO:0000256" key="5">
    <source>
        <dbReference type="SAM" id="Phobius"/>
    </source>
</evidence>
<keyword evidence="5" id="KW-0472">Membrane</keyword>
<dbReference type="InterPro" id="IPR007110">
    <property type="entry name" value="Ig-like_dom"/>
</dbReference>
<protein>
    <submittedName>
        <fullName evidence="8">Natural cytotoxicity triggering receptor 2</fullName>
    </submittedName>
</protein>
<evidence type="ECO:0000256" key="4">
    <source>
        <dbReference type="SAM" id="MobiDB-lite"/>
    </source>
</evidence>
<evidence type="ECO:0000256" key="3">
    <source>
        <dbReference type="ARBA" id="ARBA00023319"/>
    </source>
</evidence>
<accession>A0A6J3FV90</accession>
<name>A0A6J3FV90_SAPAP</name>
<dbReference type="Pfam" id="PF07686">
    <property type="entry name" value="V-set"/>
    <property type="match status" value="1"/>
</dbReference>
<dbReference type="SUPFAM" id="SSF48726">
    <property type="entry name" value="Immunoglobulin"/>
    <property type="match status" value="1"/>
</dbReference>
<evidence type="ECO:0000259" key="6">
    <source>
        <dbReference type="PROSITE" id="PS50835"/>
    </source>
</evidence>